<dbReference type="SUPFAM" id="SSF51182">
    <property type="entry name" value="RmlC-like cupins"/>
    <property type="match status" value="1"/>
</dbReference>
<dbReference type="InterPro" id="IPR011051">
    <property type="entry name" value="RmlC_Cupin_sf"/>
</dbReference>
<reference evidence="1 2" key="1">
    <citation type="submission" date="2018-01" db="EMBL/GenBank/DDBJ databases">
        <title>Species boundaries and ecological features among Paraburkholderia terrae DSMZ17804T, P. hospita DSMZ17164T and P. caribensis DSMZ13236T.</title>
        <authorList>
            <person name="Pratama A.A."/>
        </authorList>
    </citation>
    <scope>NUCLEOTIDE SEQUENCE [LARGE SCALE GENOMIC DNA]</scope>
    <source>
        <strain evidence="1 2">DSM 17804</strain>
    </source>
</reference>
<dbReference type="AlphaFoldDB" id="A0A2I8F4D0"/>
<protein>
    <submittedName>
        <fullName evidence="1">Uncharacterized protein</fullName>
    </submittedName>
</protein>
<dbReference type="InterPro" id="IPR014710">
    <property type="entry name" value="RmlC-like_jellyroll"/>
</dbReference>
<gene>
    <name evidence="1" type="ORF">C2L65_44915</name>
</gene>
<dbReference type="Proteomes" id="UP000243502">
    <property type="component" value="Chromosome 4"/>
</dbReference>
<proteinExistence type="predicted"/>
<evidence type="ECO:0000313" key="1">
    <source>
        <dbReference type="EMBL" id="AUT66726.1"/>
    </source>
</evidence>
<name>A0A2I8F4D0_9BURK</name>
<organism evidence="1 2">
    <name type="scientific">Paraburkholderia terrae</name>
    <dbReference type="NCBI Taxonomy" id="311230"/>
    <lineage>
        <taxon>Bacteria</taxon>
        <taxon>Pseudomonadati</taxon>
        <taxon>Pseudomonadota</taxon>
        <taxon>Betaproteobacteria</taxon>
        <taxon>Burkholderiales</taxon>
        <taxon>Burkholderiaceae</taxon>
        <taxon>Paraburkholderia</taxon>
    </lineage>
</organism>
<accession>A0A2I8F4D0</accession>
<dbReference type="Gene3D" id="2.60.120.10">
    <property type="entry name" value="Jelly Rolls"/>
    <property type="match status" value="1"/>
</dbReference>
<evidence type="ECO:0000313" key="2">
    <source>
        <dbReference type="Proteomes" id="UP000243502"/>
    </source>
</evidence>
<dbReference type="KEGG" id="pter:C2L65_44915"/>
<dbReference type="EMBL" id="CP026114">
    <property type="protein sequence ID" value="AUT66726.1"/>
    <property type="molecule type" value="Genomic_DNA"/>
</dbReference>
<sequence>MGVGAVHDLVMRAGTLISAEEDGRRALVLRKLGRPGESSTSRIQVGLELIPCSKSRRHTQSTLRFILEGSDAWTATAICALNGRA</sequence>